<evidence type="ECO:0000313" key="1">
    <source>
        <dbReference type="EMBL" id="KAJ7993308.1"/>
    </source>
</evidence>
<proteinExistence type="predicted"/>
<reference evidence="1" key="1">
    <citation type="submission" date="2021-05" db="EMBL/GenBank/DDBJ databases">
        <authorList>
            <person name="Pan Q."/>
            <person name="Jouanno E."/>
            <person name="Zahm M."/>
            <person name="Klopp C."/>
            <person name="Cabau C."/>
            <person name="Louis A."/>
            <person name="Berthelot C."/>
            <person name="Parey E."/>
            <person name="Roest Crollius H."/>
            <person name="Montfort J."/>
            <person name="Robinson-Rechavi M."/>
            <person name="Bouchez O."/>
            <person name="Lampietro C."/>
            <person name="Lopez Roques C."/>
            <person name="Donnadieu C."/>
            <person name="Postlethwait J."/>
            <person name="Bobe J."/>
            <person name="Dillon D."/>
            <person name="Chandos A."/>
            <person name="von Hippel F."/>
            <person name="Guiguen Y."/>
        </authorList>
    </citation>
    <scope>NUCLEOTIDE SEQUENCE</scope>
    <source>
        <strain evidence="1">YG-Jan2019</strain>
    </source>
</reference>
<keyword evidence="2" id="KW-1185">Reference proteome</keyword>
<evidence type="ECO:0000313" key="2">
    <source>
        <dbReference type="Proteomes" id="UP001157502"/>
    </source>
</evidence>
<gene>
    <name evidence="1" type="ORF">DPEC_G00271080</name>
</gene>
<protein>
    <submittedName>
        <fullName evidence="1">Uncharacterized protein</fullName>
    </submittedName>
</protein>
<organism evidence="1 2">
    <name type="scientific">Dallia pectoralis</name>
    <name type="common">Alaska blackfish</name>
    <dbReference type="NCBI Taxonomy" id="75939"/>
    <lineage>
        <taxon>Eukaryota</taxon>
        <taxon>Metazoa</taxon>
        <taxon>Chordata</taxon>
        <taxon>Craniata</taxon>
        <taxon>Vertebrata</taxon>
        <taxon>Euteleostomi</taxon>
        <taxon>Actinopterygii</taxon>
        <taxon>Neopterygii</taxon>
        <taxon>Teleostei</taxon>
        <taxon>Protacanthopterygii</taxon>
        <taxon>Esociformes</taxon>
        <taxon>Umbridae</taxon>
        <taxon>Dallia</taxon>
    </lineage>
</organism>
<dbReference type="Proteomes" id="UP001157502">
    <property type="component" value="Chromosome 24"/>
</dbReference>
<accession>A0ACC2FPG1</accession>
<name>A0ACC2FPG1_DALPE</name>
<comment type="caution">
    <text evidence="1">The sequence shown here is derived from an EMBL/GenBank/DDBJ whole genome shotgun (WGS) entry which is preliminary data.</text>
</comment>
<dbReference type="EMBL" id="CM055751">
    <property type="protein sequence ID" value="KAJ7993308.1"/>
    <property type="molecule type" value="Genomic_DNA"/>
</dbReference>
<sequence length="131" mass="14668">MEGIIRILSFLSLILNGLCFGEPLGLSQDGVSVKLGEDAILECPLPAISREATVSWYKQSPGERPELVLSYKLPNTSHVLYGQGFHHEKFTVQTNGSRLPHRHHLLIRRSMKNDTAVYYCGHTGSLEKNHN</sequence>